<organism evidence="2 3">
    <name type="scientific">Mycobacterium tuberculosis</name>
    <dbReference type="NCBI Taxonomy" id="1773"/>
    <lineage>
        <taxon>Bacteria</taxon>
        <taxon>Bacillati</taxon>
        <taxon>Actinomycetota</taxon>
        <taxon>Actinomycetes</taxon>
        <taxon>Mycobacteriales</taxon>
        <taxon>Mycobacteriaceae</taxon>
        <taxon>Mycobacterium</taxon>
        <taxon>Mycobacterium tuberculosis complex</taxon>
    </lineage>
</organism>
<dbReference type="EMBL" id="CGCX01004245">
    <property type="protein sequence ID" value="CFS26993.1"/>
    <property type="molecule type" value="Genomic_DNA"/>
</dbReference>
<feature type="region of interest" description="Disordered" evidence="1">
    <location>
        <begin position="41"/>
        <end position="62"/>
    </location>
</feature>
<feature type="compositionally biased region" description="Polar residues" evidence="1">
    <location>
        <begin position="41"/>
        <end position="51"/>
    </location>
</feature>
<proteinExistence type="predicted"/>
<evidence type="ECO:0000313" key="2">
    <source>
        <dbReference type="EMBL" id="CFS26993.1"/>
    </source>
</evidence>
<reference evidence="2 3" key="1">
    <citation type="submission" date="2015-03" db="EMBL/GenBank/DDBJ databases">
        <authorList>
            <consortium name="Pathogen Informatics"/>
        </authorList>
    </citation>
    <scope>NUCLEOTIDE SEQUENCE [LARGE SCALE GENOMIC DNA]</scope>
    <source>
        <strain evidence="2 3">C09601061</strain>
    </source>
</reference>
<evidence type="ECO:0000256" key="1">
    <source>
        <dbReference type="SAM" id="MobiDB-lite"/>
    </source>
</evidence>
<name>A0A654U8S1_MYCTX</name>
<dbReference type="AlphaFoldDB" id="A0A654U8S1"/>
<protein>
    <submittedName>
        <fullName evidence="2">Uncharacterized protein</fullName>
    </submittedName>
</protein>
<gene>
    <name evidence="2" type="ORF">ERS007657_04712</name>
</gene>
<dbReference type="Proteomes" id="UP000046680">
    <property type="component" value="Unassembled WGS sequence"/>
</dbReference>
<evidence type="ECO:0000313" key="3">
    <source>
        <dbReference type="Proteomes" id="UP000046680"/>
    </source>
</evidence>
<sequence>MASRTADSYSSGISSMVRATFMPLPPPPWAALIAIGRPYSSANATTSSAPLTGSGVPGTRGA</sequence>
<accession>A0A654U8S1</accession>